<feature type="compositionally biased region" description="Low complexity" evidence="1">
    <location>
        <begin position="83"/>
        <end position="109"/>
    </location>
</feature>
<protein>
    <submittedName>
        <fullName evidence="2">Insulin receptor substrate 1 b</fullName>
    </submittedName>
</protein>
<feature type="non-terminal residue" evidence="2">
    <location>
        <position position="202"/>
    </location>
</feature>
<feature type="region of interest" description="Disordered" evidence="1">
    <location>
        <begin position="35"/>
        <end position="118"/>
    </location>
</feature>
<accession>A0A147B9P7</accession>
<keyword evidence="2" id="KW-0675">Receptor</keyword>
<organism evidence="2">
    <name type="scientific">Alectorobius mimon</name>
    <dbReference type="NCBI Taxonomy" id="360319"/>
    <lineage>
        <taxon>Eukaryota</taxon>
        <taxon>Metazoa</taxon>
        <taxon>Ecdysozoa</taxon>
        <taxon>Arthropoda</taxon>
        <taxon>Chelicerata</taxon>
        <taxon>Arachnida</taxon>
        <taxon>Acari</taxon>
        <taxon>Parasitiformes</taxon>
        <taxon>Ixodida</taxon>
        <taxon>Ixodoidea</taxon>
        <taxon>Argasidae</taxon>
        <taxon>Ornithodorinae</taxon>
        <taxon>Alectorobius</taxon>
    </lineage>
</organism>
<feature type="compositionally biased region" description="Basic and acidic residues" evidence="1">
    <location>
        <begin position="148"/>
        <end position="159"/>
    </location>
</feature>
<proteinExistence type="predicted"/>
<reference evidence="2" key="1">
    <citation type="submission" date="2016-03" db="EMBL/GenBank/DDBJ databases">
        <title>Gut transcriptome analysis on engorged females of Ornithodoros mimon (Acari: Argasidae) and phylogenetic inferences of soft ticks.</title>
        <authorList>
            <person name="Landulfo G.A."/>
            <person name="Giovanni D."/>
            <person name="Carvalho E."/>
            <person name="Junqueira-de-Azevedo I."/>
            <person name="Patane J."/>
            <person name="Mendoca R."/>
            <person name="Barros-Battesti D."/>
        </authorList>
    </citation>
    <scope>NUCLEOTIDE SEQUENCE</scope>
    <source>
        <strain evidence="2">Females</strain>
        <tissue evidence="2">Gut</tissue>
    </source>
</reference>
<evidence type="ECO:0000256" key="1">
    <source>
        <dbReference type="SAM" id="MobiDB-lite"/>
    </source>
</evidence>
<evidence type="ECO:0000313" key="2">
    <source>
        <dbReference type="EMBL" id="JAR87152.1"/>
    </source>
</evidence>
<dbReference type="AlphaFoldDB" id="A0A147B9P7"/>
<sequence length="202" mass="22027">ASLEGFHLDKVKSYFSPSEDDSEDYVKPVRAYSIGSRQQVQKSHAQSQLEQSRVRAYSVGSQVSSAAAMRRRHHKEADTPGGSSDTSKKSSSVPLLPEAAASQLSSPPSRSDRSEDLMEINYGKKWETKSSERSMVRAAPPASLCMPRKVEEAPREFAPRKLSLGSMQSSAARAGPSKDSDYMHMGAGDCNYVPISCSYSSQ</sequence>
<dbReference type="EMBL" id="GEIB01000876">
    <property type="protein sequence ID" value="JAR87152.1"/>
    <property type="molecule type" value="Transcribed_RNA"/>
</dbReference>
<feature type="non-terminal residue" evidence="2">
    <location>
        <position position="1"/>
    </location>
</feature>
<name>A0A147B9P7_9ACAR</name>
<feature type="region of interest" description="Disordered" evidence="1">
    <location>
        <begin position="146"/>
        <end position="180"/>
    </location>
</feature>
<feature type="compositionally biased region" description="Polar residues" evidence="1">
    <location>
        <begin position="35"/>
        <end position="51"/>
    </location>
</feature>